<evidence type="ECO:0000256" key="2">
    <source>
        <dbReference type="SAM" id="SignalP"/>
    </source>
</evidence>
<keyword evidence="2" id="KW-0732">Signal</keyword>
<organism evidence="3 4">
    <name type="scientific">Bizionia hallyeonensis</name>
    <dbReference type="NCBI Taxonomy" id="1123757"/>
    <lineage>
        <taxon>Bacteria</taxon>
        <taxon>Pseudomonadati</taxon>
        <taxon>Bacteroidota</taxon>
        <taxon>Flavobacteriia</taxon>
        <taxon>Flavobacteriales</taxon>
        <taxon>Flavobacteriaceae</taxon>
        <taxon>Bizionia</taxon>
    </lineage>
</organism>
<dbReference type="RefSeq" id="WP_376862114.1">
    <property type="nucleotide sequence ID" value="NZ_JBHSLA010000007.1"/>
</dbReference>
<name>A0ABW0CA48_9FLAO</name>
<reference evidence="4" key="1">
    <citation type="journal article" date="2019" name="Int. J. Syst. Evol. Microbiol.">
        <title>The Global Catalogue of Microorganisms (GCM) 10K type strain sequencing project: providing services to taxonomists for standard genome sequencing and annotation.</title>
        <authorList>
            <consortium name="The Broad Institute Genomics Platform"/>
            <consortium name="The Broad Institute Genome Sequencing Center for Infectious Disease"/>
            <person name="Wu L."/>
            <person name="Ma J."/>
        </authorList>
    </citation>
    <scope>NUCLEOTIDE SEQUENCE [LARGE SCALE GENOMIC DNA]</scope>
    <source>
        <strain evidence="4">JCM 17978</strain>
    </source>
</reference>
<dbReference type="PROSITE" id="PS51257">
    <property type="entry name" value="PROKAR_LIPOPROTEIN"/>
    <property type="match status" value="1"/>
</dbReference>
<feature type="chain" id="PRO_5045613905" description="Collagen triple helix repeat-containing protein" evidence="2">
    <location>
        <begin position="21"/>
        <end position="207"/>
    </location>
</feature>
<accession>A0ABW0CA48</accession>
<protein>
    <recommendedName>
        <fullName evidence="5">Collagen triple helix repeat-containing protein</fullName>
    </recommendedName>
</protein>
<feature type="signal peptide" evidence="2">
    <location>
        <begin position="1"/>
        <end position="20"/>
    </location>
</feature>
<dbReference type="Gene3D" id="1.20.5.320">
    <property type="entry name" value="6-Phosphogluconate Dehydrogenase, domain 3"/>
    <property type="match status" value="1"/>
</dbReference>
<sequence length="207" mass="22565">MKTHVTTIKSIFFKSKLVLAAVLITFSFSCSPEDGTDGADGAQGIQGEQGPQGEQGESGSANASKYVITVADTDWDGSYHYGGNNSHTVYSIPASLTGNIGISDPDYVVIAYGRPTGTNYGEKKHLPYVFGVDNNYGLKFELLLSRNELSMSKTTNGWNNSSVPMAERPDSFILEIFMIEMSAANKAKIDIDFNDYHAVVDYFELDN</sequence>
<evidence type="ECO:0000313" key="4">
    <source>
        <dbReference type="Proteomes" id="UP001596162"/>
    </source>
</evidence>
<comment type="caution">
    <text evidence="3">The sequence shown here is derived from an EMBL/GenBank/DDBJ whole genome shotgun (WGS) entry which is preliminary data.</text>
</comment>
<dbReference type="Proteomes" id="UP001596162">
    <property type="component" value="Unassembled WGS sequence"/>
</dbReference>
<keyword evidence="4" id="KW-1185">Reference proteome</keyword>
<evidence type="ECO:0000313" key="3">
    <source>
        <dbReference type="EMBL" id="MFC5196560.1"/>
    </source>
</evidence>
<proteinExistence type="predicted"/>
<feature type="compositionally biased region" description="Low complexity" evidence="1">
    <location>
        <begin position="42"/>
        <end position="59"/>
    </location>
</feature>
<feature type="region of interest" description="Disordered" evidence="1">
    <location>
        <begin position="35"/>
        <end position="61"/>
    </location>
</feature>
<evidence type="ECO:0008006" key="5">
    <source>
        <dbReference type="Google" id="ProtNLM"/>
    </source>
</evidence>
<evidence type="ECO:0000256" key="1">
    <source>
        <dbReference type="SAM" id="MobiDB-lite"/>
    </source>
</evidence>
<gene>
    <name evidence="3" type="ORF">ACFPH8_14555</name>
</gene>
<dbReference type="EMBL" id="JBHSLA010000007">
    <property type="protein sequence ID" value="MFC5196560.1"/>
    <property type="molecule type" value="Genomic_DNA"/>
</dbReference>